<feature type="compositionally biased region" description="Basic and acidic residues" evidence="1">
    <location>
        <begin position="250"/>
        <end position="261"/>
    </location>
</feature>
<dbReference type="Proteomes" id="UP000619536">
    <property type="component" value="Unassembled WGS sequence"/>
</dbReference>
<evidence type="ECO:0000313" key="2">
    <source>
        <dbReference type="EMBL" id="GGI15490.1"/>
    </source>
</evidence>
<dbReference type="RefSeq" id="WP_188355780.1">
    <property type="nucleotide sequence ID" value="NZ_BMDH01000006.1"/>
</dbReference>
<proteinExistence type="predicted"/>
<name>A0A8J3AKF2_9BIFI</name>
<comment type="caution">
    <text evidence="2">The sequence shown here is derived from an EMBL/GenBank/DDBJ whole genome shotgun (WGS) entry which is preliminary data.</text>
</comment>
<evidence type="ECO:0000313" key="3">
    <source>
        <dbReference type="Proteomes" id="UP000619536"/>
    </source>
</evidence>
<reference evidence="2" key="1">
    <citation type="journal article" date="2014" name="Int. J. Syst. Evol. Microbiol.">
        <title>Complete genome sequence of Corynebacterium casei LMG S-19264T (=DSM 44701T), isolated from a smear-ripened cheese.</title>
        <authorList>
            <consortium name="US DOE Joint Genome Institute (JGI-PGF)"/>
            <person name="Walter F."/>
            <person name="Albersmeier A."/>
            <person name="Kalinowski J."/>
            <person name="Ruckert C."/>
        </authorList>
    </citation>
    <scope>NUCLEOTIDE SEQUENCE</scope>
    <source>
        <strain evidence="2">CCM 8606</strain>
    </source>
</reference>
<dbReference type="AlphaFoldDB" id="A0A8J3AKF2"/>
<reference evidence="2" key="2">
    <citation type="submission" date="2020-09" db="EMBL/GenBank/DDBJ databases">
        <authorList>
            <person name="Sun Q."/>
            <person name="Sedlacek I."/>
        </authorList>
    </citation>
    <scope>NUCLEOTIDE SEQUENCE</scope>
    <source>
        <strain evidence="2">CCM 8606</strain>
    </source>
</reference>
<keyword evidence="3" id="KW-1185">Reference proteome</keyword>
<sequence length="271" mass="30353">MANSKGTTLIIGDKNPITLGSFPHLYEASAYKASKEEAEKSQEKATSPTFSIKVSFDKDNKGDMANVDILQDTIDKVMEDAGWSTRMRDRASRFLLDGDEDMVTKSIGSDEVVLLAEKYPELKNHYSMNAKNSMRPDVKYVNPKTGTIERMPMPKLHPVGEKEEQEAQEIKDMWREWVYWGQKVALVLNVRTYMIGSSTFGVRAKLDGVVLLGGGEHLGKSNIDNVLTEQVTGNLVALAQQLNGGVQEEAEGKRAKRRTPEDEFMEEDDIF</sequence>
<gene>
    <name evidence="2" type="ORF">GCM10007377_16160</name>
</gene>
<dbReference type="Gene3D" id="2.40.50.140">
    <property type="entry name" value="Nucleic acid-binding proteins"/>
    <property type="match status" value="1"/>
</dbReference>
<protein>
    <submittedName>
        <fullName evidence="2">Uncharacterized protein</fullName>
    </submittedName>
</protein>
<feature type="compositionally biased region" description="Acidic residues" evidence="1">
    <location>
        <begin position="262"/>
        <end position="271"/>
    </location>
</feature>
<evidence type="ECO:0000256" key="1">
    <source>
        <dbReference type="SAM" id="MobiDB-lite"/>
    </source>
</evidence>
<dbReference type="InterPro" id="IPR012340">
    <property type="entry name" value="NA-bd_OB-fold"/>
</dbReference>
<feature type="region of interest" description="Disordered" evidence="1">
    <location>
        <begin position="247"/>
        <end position="271"/>
    </location>
</feature>
<accession>A0A8J3AKF2</accession>
<organism evidence="2 3">
    <name type="scientific">Galliscardovia ingluviei</name>
    <dbReference type="NCBI Taxonomy" id="1769422"/>
    <lineage>
        <taxon>Bacteria</taxon>
        <taxon>Bacillati</taxon>
        <taxon>Actinomycetota</taxon>
        <taxon>Actinomycetes</taxon>
        <taxon>Bifidobacteriales</taxon>
        <taxon>Bifidobacteriaceae</taxon>
        <taxon>Galliscardovia</taxon>
    </lineage>
</organism>
<dbReference type="EMBL" id="BMDH01000006">
    <property type="protein sequence ID" value="GGI15490.1"/>
    <property type="molecule type" value="Genomic_DNA"/>
</dbReference>